<protein>
    <submittedName>
        <fullName evidence="1">Uncharacterized protein</fullName>
    </submittedName>
</protein>
<dbReference type="Proteomes" id="UP000006001">
    <property type="component" value="Unassembled WGS sequence"/>
</dbReference>
<comment type="caution">
    <text evidence="1">The sequence shown here is derived from an EMBL/GenBank/DDBJ whole genome shotgun (WGS) entry which is preliminary data.</text>
</comment>
<organism evidence="1 2">
    <name type="scientific">Slackia exigua (strain ATCC 700122 / DSM 15923 / CIP 105133 / JCM 11022 / KCTC 5966 / S-7)</name>
    <dbReference type="NCBI Taxonomy" id="649764"/>
    <lineage>
        <taxon>Bacteria</taxon>
        <taxon>Bacillati</taxon>
        <taxon>Actinomycetota</taxon>
        <taxon>Coriobacteriia</taxon>
        <taxon>Eggerthellales</taxon>
        <taxon>Eggerthellaceae</taxon>
        <taxon>Slackia</taxon>
    </lineage>
</organism>
<sequence length="136" mass="14798">MAAFNAQYPRLEVERTIAFHDRFLILDGGRAIAELTATSISSYRHSRASGGRTAWWAWITRARRTSGSSPRFACPASCRWKISTGPSQKRRGRRGWTFPGWSSCLLTRGYASSACASAPTTTSTASAACCTSASRP</sequence>
<proteinExistence type="predicted"/>
<keyword evidence="2" id="KW-1185">Reference proteome</keyword>
<accession>D0WGU4</accession>
<evidence type="ECO:0000313" key="1">
    <source>
        <dbReference type="EMBL" id="EEZ61708.1"/>
    </source>
</evidence>
<evidence type="ECO:0000313" key="2">
    <source>
        <dbReference type="Proteomes" id="UP000006001"/>
    </source>
</evidence>
<name>D0WGU4_SLAES</name>
<dbReference type="EMBL" id="ACUX02000006">
    <property type="protein sequence ID" value="EEZ61708.1"/>
    <property type="molecule type" value="Genomic_DNA"/>
</dbReference>
<dbReference type="AlphaFoldDB" id="D0WGU4"/>
<reference evidence="1" key="1">
    <citation type="submission" date="2009-10" db="EMBL/GenBank/DDBJ databases">
        <authorList>
            <person name="Weinstock G."/>
            <person name="Sodergren E."/>
            <person name="Clifton S."/>
            <person name="Fulton L."/>
            <person name="Fulton B."/>
            <person name="Courtney L."/>
            <person name="Fronick C."/>
            <person name="Harrison M."/>
            <person name="Strong C."/>
            <person name="Farmer C."/>
            <person name="Delahaunty K."/>
            <person name="Markovic C."/>
            <person name="Hall O."/>
            <person name="Minx P."/>
            <person name="Tomlinson C."/>
            <person name="Mitreva M."/>
            <person name="Nelson J."/>
            <person name="Hou S."/>
            <person name="Wollam A."/>
            <person name="Pepin K.H."/>
            <person name="Johnson M."/>
            <person name="Bhonagiri V."/>
            <person name="Nash W.E."/>
            <person name="Warren W."/>
            <person name="Chinwalla A."/>
            <person name="Mardis E.R."/>
            <person name="Wilson R.K."/>
        </authorList>
    </citation>
    <scope>NUCLEOTIDE SEQUENCE [LARGE SCALE GENOMIC DNA]</scope>
    <source>
        <strain evidence="1">ATCC 700122</strain>
    </source>
</reference>
<gene>
    <name evidence="1" type="ORF">HMPREF0762_01049</name>
</gene>
<dbReference type="HOGENOM" id="CLU_1874062_0_0_11"/>